<gene>
    <name evidence="1" type="ORF">CPELLU_LOCUS2007</name>
</gene>
<reference evidence="1" key="1">
    <citation type="submission" date="2021-06" db="EMBL/GenBank/DDBJ databases">
        <authorList>
            <person name="Kallberg Y."/>
            <person name="Tangrot J."/>
            <person name="Rosling A."/>
        </authorList>
    </citation>
    <scope>NUCLEOTIDE SEQUENCE</scope>
    <source>
        <strain evidence="1">FL966</strain>
    </source>
</reference>
<proteinExistence type="predicted"/>
<dbReference type="EMBL" id="CAJVQA010000815">
    <property type="protein sequence ID" value="CAG8491611.1"/>
    <property type="molecule type" value="Genomic_DNA"/>
</dbReference>
<organism evidence="1 2">
    <name type="scientific">Cetraspora pellucida</name>
    <dbReference type="NCBI Taxonomy" id="1433469"/>
    <lineage>
        <taxon>Eukaryota</taxon>
        <taxon>Fungi</taxon>
        <taxon>Fungi incertae sedis</taxon>
        <taxon>Mucoromycota</taxon>
        <taxon>Glomeromycotina</taxon>
        <taxon>Glomeromycetes</taxon>
        <taxon>Diversisporales</taxon>
        <taxon>Gigasporaceae</taxon>
        <taxon>Cetraspora</taxon>
    </lineage>
</organism>
<accession>A0A9N8WJF8</accession>
<evidence type="ECO:0000313" key="2">
    <source>
        <dbReference type="Proteomes" id="UP000789759"/>
    </source>
</evidence>
<dbReference type="AlphaFoldDB" id="A0A9N8WJF8"/>
<comment type="caution">
    <text evidence="1">The sequence shown here is derived from an EMBL/GenBank/DDBJ whole genome shotgun (WGS) entry which is preliminary data.</text>
</comment>
<evidence type="ECO:0000313" key="1">
    <source>
        <dbReference type="EMBL" id="CAG8491611.1"/>
    </source>
</evidence>
<dbReference type="Proteomes" id="UP000789759">
    <property type="component" value="Unassembled WGS sequence"/>
</dbReference>
<sequence length="300" mass="35154">MAKRIHQVQVTLLEIGVLDETLHYGLYSLVGHSNNPYLPSYTCQSDIFYTKTPVHNLSWTDHNIVSQLLVDVFFFPFFFNLDQIKIFVFGIGSSSWEDWHKVVQDNIYKIEVYQNSQLKQVVEKAFLNDVWEHFSISKYIGIQLFGLDYAITQQLIKQHRVPTCVPNQWQDFSLIKTLYDYHESSIIELNSALISLYPKDYQFTNRELNAWRSMFRAADAHDITPWSYTESKVKMGHDIELGEEIQDAIKDLTETHNANIIPNREANCKLGTMHRISNWHEWAWPDEKEEAGYILARLLS</sequence>
<dbReference type="OrthoDB" id="2436779at2759"/>
<protein>
    <submittedName>
        <fullName evidence="1">12151_t:CDS:1</fullName>
    </submittedName>
</protein>
<keyword evidence="2" id="KW-1185">Reference proteome</keyword>
<name>A0A9N8WJF8_9GLOM</name>